<sequence length="307" mass="34357">MTQNVEVEAALLVEGLRCSQTPHIEEYMIGHHDATIDNKLIFNEEIVKLYGLEEDSCCIAYPVDPQSTHDKIISLSGHSRLPLDPIVDLIRSVNQIIPEESNTFDDEVEDIELNVGDEENQIESLEHVINCNEDDIEDSLYNPLLNRSIERDDDLVSNHGSGVGIRRKGDKFIQAAALVNNSVLPKDQIEKYKVDLAKFEQSNEAHINTRWSDLLKPGVRRALIVAIGIQLLQQFAGINGVLYYTPQILDQAGVGFLLSNVGLSSDSASILISAATTLLMLPFIGIAMWLMDRTGRRCQKQEVHLWK</sequence>
<comment type="caution">
    <text evidence="7">The sequence shown here is derived from an EMBL/GenBank/DDBJ whole genome shotgun (WGS) entry which is preliminary data.</text>
</comment>
<dbReference type="InterPro" id="IPR036259">
    <property type="entry name" value="MFS_trans_sf"/>
</dbReference>
<keyword evidence="3 6" id="KW-0812">Transmembrane</keyword>
<dbReference type="Pfam" id="PF00083">
    <property type="entry name" value="Sugar_tr"/>
    <property type="match status" value="1"/>
</dbReference>
<keyword evidence="8" id="KW-1185">Reference proteome</keyword>
<name>A0AAV5F4Y1_ELECO</name>
<evidence type="ECO:0000313" key="7">
    <source>
        <dbReference type="EMBL" id="GJN30167.1"/>
    </source>
</evidence>
<dbReference type="GO" id="GO:0022857">
    <property type="term" value="F:transmembrane transporter activity"/>
    <property type="evidence" value="ECO:0007669"/>
    <property type="project" value="InterPro"/>
</dbReference>
<evidence type="ECO:0000256" key="6">
    <source>
        <dbReference type="SAM" id="Phobius"/>
    </source>
</evidence>
<comment type="subcellular location">
    <subcellularLocation>
        <location evidence="1">Membrane</location>
    </subcellularLocation>
</comment>
<dbReference type="PANTHER" id="PTHR48020:SF35">
    <property type="entry name" value="SUGAR TRANSPORTER"/>
    <property type="match status" value="1"/>
</dbReference>
<evidence type="ECO:0000256" key="3">
    <source>
        <dbReference type="ARBA" id="ARBA00022692"/>
    </source>
</evidence>
<dbReference type="Proteomes" id="UP001054889">
    <property type="component" value="Unassembled WGS sequence"/>
</dbReference>
<reference evidence="7" key="2">
    <citation type="submission" date="2021-12" db="EMBL/GenBank/DDBJ databases">
        <title>Resequencing data analysis of finger millet.</title>
        <authorList>
            <person name="Hatakeyama M."/>
            <person name="Aluri S."/>
            <person name="Balachadran M.T."/>
            <person name="Sivarajan S.R."/>
            <person name="Poveda L."/>
            <person name="Shimizu-Inatsugi R."/>
            <person name="Schlapbach R."/>
            <person name="Sreeman S.M."/>
            <person name="Shimizu K.K."/>
        </authorList>
    </citation>
    <scope>NUCLEOTIDE SEQUENCE</scope>
</reference>
<evidence type="ECO:0000256" key="2">
    <source>
        <dbReference type="ARBA" id="ARBA00022448"/>
    </source>
</evidence>
<dbReference type="SUPFAM" id="SSF103473">
    <property type="entry name" value="MFS general substrate transporter"/>
    <property type="match status" value="1"/>
</dbReference>
<evidence type="ECO:0000256" key="1">
    <source>
        <dbReference type="ARBA" id="ARBA00004370"/>
    </source>
</evidence>
<keyword evidence="5 6" id="KW-0472">Membrane</keyword>
<gene>
    <name evidence="7" type="primary">gb18453</name>
    <name evidence="7" type="ORF">PR202_gb18453</name>
</gene>
<dbReference type="PANTHER" id="PTHR48020">
    <property type="entry name" value="PROTON MYO-INOSITOL COTRANSPORTER"/>
    <property type="match status" value="1"/>
</dbReference>
<protein>
    <submittedName>
        <fullName evidence="7">Uncharacterized protein</fullName>
    </submittedName>
</protein>
<evidence type="ECO:0000256" key="5">
    <source>
        <dbReference type="ARBA" id="ARBA00023136"/>
    </source>
</evidence>
<dbReference type="InterPro" id="IPR050814">
    <property type="entry name" value="Myo-inositol_Transporter"/>
</dbReference>
<keyword evidence="2" id="KW-0813">Transport</keyword>
<reference evidence="7" key="1">
    <citation type="journal article" date="2018" name="DNA Res.">
        <title>Multiple hybrid de novo genome assembly of finger millet, an orphan allotetraploid crop.</title>
        <authorList>
            <person name="Hatakeyama M."/>
            <person name="Aluri S."/>
            <person name="Balachadran M.T."/>
            <person name="Sivarajan S.R."/>
            <person name="Patrignani A."/>
            <person name="Gruter S."/>
            <person name="Poveda L."/>
            <person name="Shimizu-Inatsugi R."/>
            <person name="Baeten J."/>
            <person name="Francoijs K.J."/>
            <person name="Nataraja K.N."/>
            <person name="Reddy Y.A.N."/>
            <person name="Phadnis S."/>
            <person name="Ravikumar R.L."/>
            <person name="Schlapbach R."/>
            <person name="Sreeman S.M."/>
            <person name="Shimizu K.K."/>
        </authorList>
    </citation>
    <scope>NUCLEOTIDE SEQUENCE</scope>
</reference>
<dbReference type="InterPro" id="IPR005828">
    <property type="entry name" value="MFS_sugar_transport-like"/>
</dbReference>
<feature type="transmembrane region" description="Helical" evidence="6">
    <location>
        <begin position="268"/>
        <end position="291"/>
    </location>
</feature>
<evidence type="ECO:0000313" key="8">
    <source>
        <dbReference type="Proteomes" id="UP001054889"/>
    </source>
</evidence>
<dbReference type="EMBL" id="BQKI01000082">
    <property type="protein sequence ID" value="GJN30167.1"/>
    <property type="molecule type" value="Genomic_DNA"/>
</dbReference>
<evidence type="ECO:0000256" key="4">
    <source>
        <dbReference type="ARBA" id="ARBA00022989"/>
    </source>
</evidence>
<dbReference type="AlphaFoldDB" id="A0AAV5F4Y1"/>
<proteinExistence type="predicted"/>
<dbReference type="Gene3D" id="1.20.1250.20">
    <property type="entry name" value="MFS general substrate transporter like domains"/>
    <property type="match status" value="1"/>
</dbReference>
<feature type="transmembrane region" description="Helical" evidence="6">
    <location>
        <begin position="222"/>
        <end position="244"/>
    </location>
</feature>
<organism evidence="7 8">
    <name type="scientific">Eleusine coracana subsp. coracana</name>
    <dbReference type="NCBI Taxonomy" id="191504"/>
    <lineage>
        <taxon>Eukaryota</taxon>
        <taxon>Viridiplantae</taxon>
        <taxon>Streptophyta</taxon>
        <taxon>Embryophyta</taxon>
        <taxon>Tracheophyta</taxon>
        <taxon>Spermatophyta</taxon>
        <taxon>Magnoliopsida</taxon>
        <taxon>Liliopsida</taxon>
        <taxon>Poales</taxon>
        <taxon>Poaceae</taxon>
        <taxon>PACMAD clade</taxon>
        <taxon>Chloridoideae</taxon>
        <taxon>Cynodonteae</taxon>
        <taxon>Eleusininae</taxon>
        <taxon>Eleusine</taxon>
    </lineage>
</organism>
<keyword evidence="4 6" id="KW-1133">Transmembrane helix</keyword>
<accession>A0AAV5F4Y1</accession>
<dbReference type="GO" id="GO:0016020">
    <property type="term" value="C:membrane"/>
    <property type="evidence" value="ECO:0007669"/>
    <property type="project" value="UniProtKB-SubCell"/>
</dbReference>